<organism evidence="1 2">
    <name type="scientific">Chitinophaga oryziterrae</name>
    <dbReference type="NCBI Taxonomy" id="1031224"/>
    <lineage>
        <taxon>Bacteria</taxon>
        <taxon>Pseudomonadati</taxon>
        <taxon>Bacteroidota</taxon>
        <taxon>Chitinophagia</taxon>
        <taxon>Chitinophagales</taxon>
        <taxon>Chitinophagaceae</taxon>
        <taxon>Chitinophaga</taxon>
    </lineage>
</organism>
<dbReference type="AlphaFoldDB" id="A0A6N8JH34"/>
<evidence type="ECO:0000313" key="1">
    <source>
        <dbReference type="EMBL" id="MVT44563.1"/>
    </source>
</evidence>
<sequence>MPITKAKYFIDELTDWERTIAFYAGEIDLLTSRLHEVIRRNSIPNIAQQVEIQQSGLDRVSEKFSHLQVLLTEQKTSLKTDSILIDDSVINDKIETKQQDLRQGMLKAEKECIEARSNCQYFLSEIFKNNSE</sequence>
<proteinExistence type="predicted"/>
<dbReference type="Proteomes" id="UP000468388">
    <property type="component" value="Unassembled WGS sequence"/>
</dbReference>
<name>A0A6N8JH34_9BACT</name>
<reference evidence="1 2" key="1">
    <citation type="submission" date="2019-12" db="EMBL/GenBank/DDBJ databases">
        <title>The draft genomic sequence of strain Chitinophaga oryziterrae JCM 16595.</title>
        <authorList>
            <person name="Zhang X."/>
        </authorList>
    </citation>
    <scope>NUCLEOTIDE SEQUENCE [LARGE SCALE GENOMIC DNA]</scope>
    <source>
        <strain evidence="1 2">JCM 16595</strain>
    </source>
</reference>
<accession>A0A6N8JH34</accession>
<comment type="caution">
    <text evidence="1">The sequence shown here is derived from an EMBL/GenBank/DDBJ whole genome shotgun (WGS) entry which is preliminary data.</text>
</comment>
<gene>
    <name evidence="1" type="ORF">GO495_28470</name>
</gene>
<dbReference type="EMBL" id="WRXO01000011">
    <property type="protein sequence ID" value="MVT44563.1"/>
    <property type="molecule type" value="Genomic_DNA"/>
</dbReference>
<keyword evidence="2" id="KW-1185">Reference proteome</keyword>
<evidence type="ECO:0000313" key="2">
    <source>
        <dbReference type="Proteomes" id="UP000468388"/>
    </source>
</evidence>
<dbReference type="OrthoDB" id="677610at2"/>
<dbReference type="RefSeq" id="WP_157303351.1">
    <property type="nucleotide sequence ID" value="NZ_BAAAZB010000036.1"/>
</dbReference>
<protein>
    <submittedName>
        <fullName evidence="1">Uncharacterized protein</fullName>
    </submittedName>
</protein>